<dbReference type="GO" id="GO:0009378">
    <property type="term" value="F:four-way junction helicase activity"/>
    <property type="evidence" value="ECO:0007669"/>
    <property type="project" value="TreeGrafter"/>
</dbReference>
<dbReference type="InterPro" id="IPR011545">
    <property type="entry name" value="DEAD/DEAH_box_helicase_dom"/>
</dbReference>
<dbReference type="Pfam" id="PF00271">
    <property type="entry name" value="Helicase_C"/>
    <property type="match status" value="1"/>
</dbReference>
<comment type="catalytic activity">
    <reaction evidence="11 13">
        <text>Couples ATP hydrolysis with the unwinding of duplex DNA by translocating in the 3'-5' direction.</text>
        <dbReference type="EC" id="5.6.2.4"/>
    </reaction>
</comment>
<keyword evidence="18" id="KW-1185">Reference proteome</keyword>
<comment type="catalytic activity">
    <reaction evidence="12 13">
        <text>ATP + H2O = ADP + phosphate + H(+)</text>
        <dbReference type="Rhea" id="RHEA:13065"/>
        <dbReference type="ChEBI" id="CHEBI:15377"/>
        <dbReference type="ChEBI" id="CHEBI:15378"/>
        <dbReference type="ChEBI" id="CHEBI:30616"/>
        <dbReference type="ChEBI" id="CHEBI:43474"/>
        <dbReference type="ChEBI" id="CHEBI:456216"/>
    </reaction>
</comment>
<evidence type="ECO:0000256" key="1">
    <source>
        <dbReference type="ARBA" id="ARBA00004123"/>
    </source>
</evidence>
<dbReference type="InterPro" id="IPR002464">
    <property type="entry name" value="DNA/RNA_helicase_DEAH_CS"/>
</dbReference>
<evidence type="ECO:0000256" key="4">
    <source>
        <dbReference type="ARBA" id="ARBA00022741"/>
    </source>
</evidence>
<dbReference type="CDD" id="cd17920">
    <property type="entry name" value="DEXHc_RecQ"/>
    <property type="match status" value="1"/>
</dbReference>
<dbReference type="EMBL" id="LR746275">
    <property type="protein sequence ID" value="CAA7406088.1"/>
    <property type="molecule type" value="Genomic_DNA"/>
</dbReference>
<organism evidence="17 18">
    <name type="scientific">Spirodela intermedia</name>
    <name type="common">Intermediate duckweed</name>
    <dbReference type="NCBI Taxonomy" id="51605"/>
    <lineage>
        <taxon>Eukaryota</taxon>
        <taxon>Viridiplantae</taxon>
        <taxon>Streptophyta</taxon>
        <taxon>Embryophyta</taxon>
        <taxon>Tracheophyta</taxon>
        <taxon>Spermatophyta</taxon>
        <taxon>Magnoliopsida</taxon>
        <taxon>Liliopsida</taxon>
        <taxon>Araceae</taxon>
        <taxon>Lemnoideae</taxon>
        <taxon>Spirodela</taxon>
    </lineage>
</organism>
<evidence type="ECO:0000256" key="6">
    <source>
        <dbReference type="ARBA" id="ARBA00022806"/>
    </source>
</evidence>
<dbReference type="PANTHER" id="PTHR13710">
    <property type="entry name" value="DNA HELICASE RECQ FAMILY MEMBER"/>
    <property type="match status" value="1"/>
</dbReference>
<dbReference type="OrthoDB" id="10261556at2759"/>
<dbReference type="GO" id="GO:0016787">
    <property type="term" value="F:hydrolase activity"/>
    <property type="evidence" value="ECO:0007669"/>
    <property type="project" value="UniProtKB-KW"/>
</dbReference>
<dbReference type="NCBIfam" id="TIGR00614">
    <property type="entry name" value="recQ_fam"/>
    <property type="match status" value="1"/>
</dbReference>
<reference evidence="17" key="1">
    <citation type="submission" date="2020-02" db="EMBL/GenBank/DDBJ databases">
        <authorList>
            <person name="Scholz U."/>
            <person name="Mascher M."/>
            <person name="Fiebig A."/>
        </authorList>
    </citation>
    <scope>NUCLEOTIDE SEQUENCE</scope>
</reference>
<accession>A0A7I8L9Y0</accession>
<dbReference type="CDD" id="cd18794">
    <property type="entry name" value="SF2_C_RecQ"/>
    <property type="match status" value="1"/>
</dbReference>
<evidence type="ECO:0000313" key="17">
    <source>
        <dbReference type="EMBL" id="CAA7406088.1"/>
    </source>
</evidence>
<dbReference type="InterPro" id="IPR004589">
    <property type="entry name" value="DNA_helicase_ATP-dep_RecQ"/>
</dbReference>
<name>A0A7I8L9Y0_SPIIN</name>
<evidence type="ECO:0000256" key="11">
    <source>
        <dbReference type="ARBA" id="ARBA00034617"/>
    </source>
</evidence>
<dbReference type="SMART" id="SM00487">
    <property type="entry name" value="DEXDc"/>
    <property type="match status" value="1"/>
</dbReference>
<dbReference type="InterPro" id="IPR032284">
    <property type="entry name" value="RecQ_Zn-bd"/>
</dbReference>
<dbReference type="EC" id="5.6.2.4" evidence="13"/>
<dbReference type="PANTHER" id="PTHR13710:SF153">
    <property type="entry name" value="RECQ-LIKE DNA HELICASE BLM"/>
    <property type="match status" value="1"/>
</dbReference>
<dbReference type="Proteomes" id="UP000663760">
    <property type="component" value="Chromosome 12"/>
</dbReference>
<evidence type="ECO:0000256" key="5">
    <source>
        <dbReference type="ARBA" id="ARBA00022801"/>
    </source>
</evidence>
<dbReference type="GO" id="GO:0005694">
    <property type="term" value="C:chromosome"/>
    <property type="evidence" value="ECO:0007669"/>
    <property type="project" value="TreeGrafter"/>
</dbReference>
<evidence type="ECO:0000256" key="13">
    <source>
        <dbReference type="RuleBase" id="RU364117"/>
    </source>
</evidence>
<evidence type="ECO:0000259" key="16">
    <source>
        <dbReference type="PROSITE" id="PS51194"/>
    </source>
</evidence>
<dbReference type="SUPFAM" id="SSF52540">
    <property type="entry name" value="P-loop containing nucleoside triphosphate hydrolases"/>
    <property type="match status" value="1"/>
</dbReference>
<evidence type="ECO:0000256" key="12">
    <source>
        <dbReference type="ARBA" id="ARBA00049360"/>
    </source>
</evidence>
<evidence type="ECO:0000256" key="2">
    <source>
        <dbReference type="ARBA" id="ARBA00005446"/>
    </source>
</evidence>
<comment type="similarity">
    <text evidence="2 13">Belongs to the helicase family. RecQ subfamily.</text>
</comment>
<dbReference type="GO" id="GO:0046872">
    <property type="term" value="F:metal ion binding"/>
    <property type="evidence" value="ECO:0007669"/>
    <property type="project" value="UniProtKB-KW"/>
</dbReference>
<keyword evidence="4 13" id="KW-0547">Nucleotide-binding</keyword>
<dbReference type="Pfam" id="PF00270">
    <property type="entry name" value="DEAD"/>
    <property type="match status" value="1"/>
</dbReference>
<evidence type="ECO:0000259" key="15">
    <source>
        <dbReference type="PROSITE" id="PS51192"/>
    </source>
</evidence>
<dbReference type="AlphaFoldDB" id="A0A7I8L9Y0"/>
<gene>
    <name evidence="17" type="ORF">SI8410_12016766</name>
</gene>
<comment type="subcellular location">
    <subcellularLocation>
        <location evidence="1 13">Nucleus</location>
    </subcellularLocation>
</comment>
<evidence type="ECO:0000256" key="10">
    <source>
        <dbReference type="ARBA" id="ARBA00023242"/>
    </source>
</evidence>
<evidence type="ECO:0000256" key="14">
    <source>
        <dbReference type="SAM" id="MobiDB-lite"/>
    </source>
</evidence>
<dbReference type="FunFam" id="3.40.50.300:FF:000444">
    <property type="entry name" value="ATP-dependent DNA helicase"/>
    <property type="match status" value="1"/>
</dbReference>
<dbReference type="GO" id="GO:0005737">
    <property type="term" value="C:cytoplasm"/>
    <property type="evidence" value="ECO:0007669"/>
    <property type="project" value="TreeGrafter"/>
</dbReference>
<protein>
    <recommendedName>
        <fullName evidence="13">ATP-dependent DNA helicase</fullName>
        <ecNumber evidence="13">5.6.2.4</ecNumber>
    </recommendedName>
</protein>
<dbReference type="InterPro" id="IPR027417">
    <property type="entry name" value="P-loop_NTPase"/>
</dbReference>
<dbReference type="Pfam" id="PF16124">
    <property type="entry name" value="RecQ_Zn_bind"/>
    <property type="match status" value="1"/>
</dbReference>
<dbReference type="InterPro" id="IPR001650">
    <property type="entry name" value="Helicase_C-like"/>
</dbReference>
<evidence type="ECO:0000313" key="18">
    <source>
        <dbReference type="Proteomes" id="UP000663760"/>
    </source>
</evidence>
<keyword evidence="3" id="KW-0479">Metal-binding</keyword>
<keyword evidence="6 13" id="KW-0347">Helicase</keyword>
<dbReference type="InterPro" id="IPR014001">
    <property type="entry name" value="Helicase_ATP-bd"/>
</dbReference>
<dbReference type="FunFam" id="3.40.50.300:FF:001421">
    <property type="entry name" value="ATP-dependent DNA helicase"/>
    <property type="match status" value="1"/>
</dbReference>
<dbReference type="GO" id="GO:0005524">
    <property type="term" value="F:ATP binding"/>
    <property type="evidence" value="ECO:0007669"/>
    <property type="project" value="UniProtKB-KW"/>
</dbReference>
<feature type="domain" description="Helicase C-terminal" evidence="16">
    <location>
        <begin position="414"/>
        <end position="567"/>
    </location>
</feature>
<evidence type="ECO:0000256" key="9">
    <source>
        <dbReference type="ARBA" id="ARBA00023235"/>
    </source>
</evidence>
<feature type="domain" description="Helicase ATP-binding" evidence="15">
    <location>
        <begin position="216"/>
        <end position="392"/>
    </location>
</feature>
<evidence type="ECO:0000256" key="8">
    <source>
        <dbReference type="ARBA" id="ARBA00023125"/>
    </source>
</evidence>
<evidence type="ECO:0000256" key="3">
    <source>
        <dbReference type="ARBA" id="ARBA00022723"/>
    </source>
</evidence>
<dbReference type="GO" id="GO:0005634">
    <property type="term" value="C:nucleus"/>
    <property type="evidence" value="ECO:0007669"/>
    <property type="project" value="UniProtKB-SubCell"/>
</dbReference>
<keyword evidence="7 13" id="KW-0067">ATP-binding</keyword>
<keyword evidence="5 13" id="KW-0378">Hydrolase</keyword>
<dbReference type="SMART" id="SM00490">
    <property type="entry name" value="HELICc"/>
    <property type="match status" value="1"/>
</dbReference>
<evidence type="ECO:0000256" key="7">
    <source>
        <dbReference type="ARBA" id="ARBA00022840"/>
    </source>
</evidence>
<dbReference type="PROSITE" id="PS00690">
    <property type="entry name" value="DEAH_ATP_HELICASE"/>
    <property type="match status" value="1"/>
</dbReference>
<proteinExistence type="inferred from homology"/>
<dbReference type="Gene3D" id="3.40.50.300">
    <property type="entry name" value="P-loop containing nucleotide triphosphate hydrolases"/>
    <property type="match status" value="2"/>
</dbReference>
<dbReference type="GO" id="GO:0003677">
    <property type="term" value="F:DNA binding"/>
    <property type="evidence" value="ECO:0007669"/>
    <property type="project" value="UniProtKB-KW"/>
</dbReference>
<keyword evidence="9" id="KW-0413">Isomerase</keyword>
<sequence>MADDLEVEKARLLSLASDFGFDEEAARKCLENLVRLYGEDGRDFITVEHCGDDFLASLADSIADIEDWDDPQAIESETCSVLNGILERKEKMKGKHAFGEASCGISGGDSMTVHPSADDDSDLEILSDMDMGRSRFLSREADSTSCLDNFSSVDQRRKRTVSASSPPSSRGTPGSKSKDAQKTLSYDEIQALDDIQLANVVIFGNKTFRPLQREACRAAMENKDCFILLPTGGGKSLCYQLPATLHPGVSVVVCPLLSLIQDQVITLNFKFGIPATFLSSQQTASQASAVIRELRKDSPSCKLLYVTPERIAGSPSFMDILKSLHRKGRLARFVIDEAHCVSQWGHDFRPDYRELGCLKLHFPGIPIMALTATATQPVRKDILCALRIPHALVLETSFDRPNLKYEVLPKSKDPSKQLGKLLKERFCGMCGIIYCLSKSESVDVSTYLNDECKIKAVYYHAGLASRQRVSVQKRWHSGEVNVVCATIAFGMGIDKADVRFVVHNTLSKSIESYYQESGRAGRDNLPATCIVLYQKKDFSRVVCMLRSGKGSKTVNFKNAMVQAKKMQEYCELETECRRQALLEHFGERFDRQRCRSSPSPCDNCHKASR</sequence>
<feature type="region of interest" description="Disordered" evidence="14">
    <location>
        <begin position="157"/>
        <end position="181"/>
    </location>
</feature>
<keyword evidence="8" id="KW-0238">DNA-binding</keyword>
<keyword evidence="10 13" id="KW-0539">Nucleus</keyword>
<dbReference type="PROSITE" id="PS51192">
    <property type="entry name" value="HELICASE_ATP_BIND_1"/>
    <property type="match status" value="1"/>
</dbReference>
<dbReference type="GO" id="GO:0043138">
    <property type="term" value="F:3'-5' DNA helicase activity"/>
    <property type="evidence" value="ECO:0007669"/>
    <property type="project" value="UniProtKB-EC"/>
</dbReference>
<feature type="compositionally biased region" description="Low complexity" evidence="14">
    <location>
        <begin position="161"/>
        <end position="175"/>
    </location>
</feature>
<dbReference type="GO" id="GO:0000724">
    <property type="term" value="P:double-strand break repair via homologous recombination"/>
    <property type="evidence" value="ECO:0007669"/>
    <property type="project" value="TreeGrafter"/>
</dbReference>
<dbReference type="PROSITE" id="PS51194">
    <property type="entry name" value="HELICASE_CTER"/>
    <property type="match status" value="1"/>
</dbReference>